<dbReference type="RefSeq" id="WP_344655709.1">
    <property type="nucleotide sequence ID" value="NZ_BAAAQM010000003.1"/>
</dbReference>
<dbReference type="InterPro" id="IPR038056">
    <property type="entry name" value="YjbR-like_sf"/>
</dbReference>
<gene>
    <name evidence="1" type="ORF">GCM10009838_09980</name>
</gene>
<sequence length="126" mass="14509">MTPDMTPDEEHAALERLRAVCMTFPEVEERLSHGEPTWFVRGRRTFVMFCDHHHGERLGFWCPAAEGVQELRIEEDPDTFYRPPYVGVRGWLGVNLDNAPDWDDVEEIVRAAYLKVAPKTLAARLA</sequence>
<keyword evidence="2" id="KW-1185">Reference proteome</keyword>
<dbReference type="Gene3D" id="3.90.1150.30">
    <property type="match status" value="1"/>
</dbReference>
<proteinExistence type="predicted"/>
<organism evidence="1 2">
    <name type="scientific">Catenulispora subtropica</name>
    <dbReference type="NCBI Taxonomy" id="450798"/>
    <lineage>
        <taxon>Bacteria</taxon>
        <taxon>Bacillati</taxon>
        <taxon>Actinomycetota</taxon>
        <taxon>Actinomycetes</taxon>
        <taxon>Catenulisporales</taxon>
        <taxon>Catenulisporaceae</taxon>
        <taxon>Catenulispora</taxon>
    </lineage>
</organism>
<dbReference type="Proteomes" id="UP001499854">
    <property type="component" value="Unassembled WGS sequence"/>
</dbReference>
<evidence type="ECO:0000313" key="1">
    <source>
        <dbReference type="EMBL" id="GAA1956154.1"/>
    </source>
</evidence>
<comment type="caution">
    <text evidence="1">The sequence shown here is derived from an EMBL/GenBank/DDBJ whole genome shotgun (WGS) entry which is preliminary data.</text>
</comment>
<dbReference type="EMBL" id="BAAAQM010000003">
    <property type="protein sequence ID" value="GAA1956154.1"/>
    <property type="molecule type" value="Genomic_DNA"/>
</dbReference>
<protein>
    <submittedName>
        <fullName evidence="1">MmcQ/YjbR family DNA-binding protein</fullName>
    </submittedName>
</protein>
<dbReference type="SUPFAM" id="SSF142906">
    <property type="entry name" value="YjbR-like"/>
    <property type="match status" value="1"/>
</dbReference>
<name>A0ABN2QPP7_9ACTN</name>
<keyword evidence="1" id="KW-0238">DNA-binding</keyword>
<accession>A0ABN2QPP7</accession>
<dbReference type="GO" id="GO:0003677">
    <property type="term" value="F:DNA binding"/>
    <property type="evidence" value="ECO:0007669"/>
    <property type="project" value="UniProtKB-KW"/>
</dbReference>
<evidence type="ECO:0000313" key="2">
    <source>
        <dbReference type="Proteomes" id="UP001499854"/>
    </source>
</evidence>
<reference evidence="1 2" key="1">
    <citation type="journal article" date="2019" name="Int. J. Syst. Evol. Microbiol.">
        <title>The Global Catalogue of Microorganisms (GCM) 10K type strain sequencing project: providing services to taxonomists for standard genome sequencing and annotation.</title>
        <authorList>
            <consortium name="The Broad Institute Genomics Platform"/>
            <consortium name="The Broad Institute Genome Sequencing Center for Infectious Disease"/>
            <person name="Wu L."/>
            <person name="Ma J."/>
        </authorList>
    </citation>
    <scope>NUCLEOTIDE SEQUENCE [LARGE SCALE GENOMIC DNA]</scope>
    <source>
        <strain evidence="1 2">JCM 16013</strain>
    </source>
</reference>
<dbReference type="Pfam" id="PF04237">
    <property type="entry name" value="YjbR"/>
    <property type="match status" value="1"/>
</dbReference>
<dbReference type="InterPro" id="IPR058532">
    <property type="entry name" value="YjbR/MT2646/Rv2570-like"/>
</dbReference>